<dbReference type="SUPFAM" id="SSF46785">
    <property type="entry name" value="Winged helix' DNA-binding domain"/>
    <property type="match status" value="1"/>
</dbReference>
<evidence type="ECO:0000313" key="7">
    <source>
        <dbReference type="EMBL" id="MBB6055340.1"/>
    </source>
</evidence>
<dbReference type="InterPro" id="IPR000524">
    <property type="entry name" value="Tscrpt_reg_HTH_GntR"/>
</dbReference>
<dbReference type="InterPro" id="IPR015424">
    <property type="entry name" value="PyrdxlP-dep_Trfase"/>
</dbReference>
<dbReference type="Proteomes" id="UP000585721">
    <property type="component" value="Unassembled WGS sequence"/>
</dbReference>
<accession>A0A841GKM0</accession>
<evidence type="ECO:0000259" key="6">
    <source>
        <dbReference type="PROSITE" id="PS50949"/>
    </source>
</evidence>
<comment type="caution">
    <text evidence="7">The sequence shown here is derived from an EMBL/GenBank/DDBJ whole genome shotgun (WGS) entry which is preliminary data.</text>
</comment>
<organism evidence="7 8">
    <name type="scientific">Tolumonas osonensis</name>
    <dbReference type="NCBI Taxonomy" id="675874"/>
    <lineage>
        <taxon>Bacteria</taxon>
        <taxon>Pseudomonadati</taxon>
        <taxon>Pseudomonadota</taxon>
        <taxon>Gammaproteobacteria</taxon>
        <taxon>Aeromonadales</taxon>
        <taxon>Aeromonadaceae</taxon>
        <taxon>Tolumonas</taxon>
    </lineage>
</organism>
<evidence type="ECO:0000313" key="8">
    <source>
        <dbReference type="Proteomes" id="UP000585721"/>
    </source>
</evidence>
<dbReference type="GO" id="GO:0003677">
    <property type="term" value="F:DNA binding"/>
    <property type="evidence" value="ECO:0007669"/>
    <property type="project" value="UniProtKB-KW"/>
</dbReference>
<dbReference type="InterPro" id="IPR036390">
    <property type="entry name" value="WH_DNA-bd_sf"/>
</dbReference>
<keyword evidence="3" id="KW-0805">Transcription regulation</keyword>
<feature type="domain" description="HTH gntR-type" evidence="6">
    <location>
        <begin position="12"/>
        <end position="80"/>
    </location>
</feature>
<evidence type="ECO:0000256" key="4">
    <source>
        <dbReference type="ARBA" id="ARBA00023125"/>
    </source>
</evidence>
<dbReference type="CDD" id="cd07377">
    <property type="entry name" value="WHTH_GntR"/>
    <property type="match status" value="1"/>
</dbReference>
<dbReference type="SUPFAM" id="SSF53383">
    <property type="entry name" value="PLP-dependent transferases"/>
    <property type="match status" value="1"/>
</dbReference>
<sequence>MTIWTPQLSGQGPLYRQLAQAIGQAIEQGELRPGQRLPTHRALADQLGVTVGTITRAYSEAEHHGWVSARVGAGTYVREEADEPALNWHIRQPDPERIELWQNLPILQDRQSAFREAVEQLLATPGRINELMEYSSVNGELSQREIVCQWLQKYGFQTAQPERLFFSFGSQNGLLLALMACGAIGETVLCEGLTYPGLSTISHSLRIQLKGLAMDEEGILPQALEKACQSGNYRTLYLIPTVHNPTTATMSLTRRQEILALCERFQLTVIEDDVHGILPEKRLPALVDLAPERVIHLGSFAKNTSAGLRLGYMLVPASLHAAMGIAVRGSSWMITPLMIELTCQWLHSGQADRMLLHQRKTLRERGELLRHHLGQFHVQYQEGGMHAWLPLPAHWRCQAFVQAAHQHGIGVAGAEFFAAAHYPSPQAVRLSISHPADNISLDKALRQLRELLDSEPTPQWVI</sequence>
<dbReference type="InterPro" id="IPR015421">
    <property type="entry name" value="PyrdxlP-dep_Trfase_major"/>
</dbReference>
<keyword evidence="8" id="KW-1185">Reference proteome</keyword>
<dbReference type="PROSITE" id="PS50949">
    <property type="entry name" value="HTH_GNTR"/>
    <property type="match status" value="1"/>
</dbReference>
<name>A0A841GKM0_9GAMM</name>
<evidence type="ECO:0000256" key="3">
    <source>
        <dbReference type="ARBA" id="ARBA00023015"/>
    </source>
</evidence>
<dbReference type="PANTHER" id="PTHR46577:SF1">
    <property type="entry name" value="HTH-TYPE TRANSCRIPTIONAL REGULATORY PROTEIN GABR"/>
    <property type="match status" value="1"/>
</dbReference>
<dbReference type="Pfam" id="PF00155">
    <property type="entry name" value="Aminotran_1_2"/>
    <property type="match status" value="1"/>
</dbReference>
<dbReference type="GO" id="GO:0030170">
    <property type="term" value="F:pyridoxal phosphate binding"/>
    <property type="evidence" value="ECO:0007669"/>
    <property type="project" value="InterPro"/>
</dbReference>
<dbReference type="SMART" id="SM00345">
    <property type="entry name" value="HTH_GNTR"/>
    <property type="match status" value="1"/>
</dbReference>
<keyword evidence="4 7" id="KW-0238">DNA-binding</keyword>
<dbReference type="Gene3D" id="1.10.10.10">
    <property type="entry name" value="Winged helix-like DNA-binding domain superfamily/Winged helix DNA-binding domain"/>
    <property type="match status" value="1"/>
</dbReference>
<evidence type="ECO:0000256" key="5">
    <source>
        <dbReference type="ARBA" id="ARBA00023163"/>
    </source>
</evidence>
<reference evidence="7 8" key="1">
    <citation type="submission" date="2020-08" db="EMBL/GenBank/DDBJ databases">
        <title>Genomic Encyclopedia of Type Strains, Phase IV (KMG-IV): sequencing the most valuable type-strain genomes for metagenomic binning, comparative biology and taxonomic classification.</title>
        <authorList>
            <person name="Goeker M."/>
        </authorList>
    </citation>
    <scope>NUCLEOTIDE SEQUENCE [LARGE SCALE GENOMIC DNA]</scope>
    <source>
        <strain evidence="7 8">DSM 22975</strain>
    </source>
</reference>
<dbReference type="InterPro" id="IPR015422">
    <property type="entry name" value="PyrdxlP-dep_Trfase_small"/>
</dbReference>
<dbReference type="GO" id="GO:0003700">
    <property type="term" value="F:DNA-binding transcription factor activity"/>
    <property type="evidence" value="ECO:0007669"/>
    <property type="project" value="InterPro"/>
</dbReference>
<dbReference type="Gene3D" id="3.90.1150.10">
    <property type="entry name" value="Aspartate Aminotransferase, domain 1"/>
    <property type="match status" value="1"/>
</dbReference>
<dbReference type="PANTHER" id="PTHR46577">
    <property type="entry name" value="HTH-TYPE TRANSCRIPTIONAL REGULATORY PROTEIN GABR"/>
    <property type="match status" value="1"/>
</dbReference>
<dbReference type="Pfam" id="PF00392">
    <property type="entry name" value="GntR"/>
    <property type="match status" value="1"/>
</dbReference>
<dbReference type="InterPro" id="IPR004839">
    <property type="entry name" value="Aminotransferase_I/II_large"/>
</dbReference>
<dbReference type="RefSeq" id="WP_188026104.1">
    <property type="nucleotide sequence ID" value="NZ_JACHGR010000003.1"/>
</dbReference>
<keyword evidence="5" id="KW-0804">Transcription</keyword>
<evidence type="ECO:0000256" key="2">
    <source>
        <dbReference type="ARBA" id="ARBA00022898"/>
    </source>
</evidence>
<evidence type="ECO:0000256" key="1">
    <source>
        <dbReference type="ARBA" id="ARBA00005384"/>
    </source>
</evidence>
<dbReference type="Gene3D" id="3.40.640.10">
    <property type="entry name" value="Type I PLP-dependent aspartate aminotransferase-like (Major domain)"/>
    <property type="match status" value="1"/>
</dbReference>
<dbReference type="InterPro" id="IPR051446">
    <property type="entry name" value="HTH_trans_reg/aminotransferase"/>
</dbReference>
<comment type="similarity">
    <text evidence="1">In the C-terminal section; belongs to the class-I pyridoxal-phosphate-dependent aminotransferase family.</text>
</comment>
<dbReference type="InterPro" id="IPR036388">
    <property type="entry name" value="WH-like_DNA-bd_sf"/>
</dbReference>
<proteinExistence type="inferred from homology"/>
<keyword evidence="2" id="KW-0663">Pyridoxal phosphate</keyword>
<dbReference type="EMBL" id="JACHGR010000003">
    <property type="protein sequence ID" value="MBB6055340.1"/>
    <property type="molecule type" value="Genomic_DNA"/>
</dbReference>
<protein>
    <submittedName>
        <fullName evidence="7">DNA-binding transcriptional MocR family regulator</fullName>
    </submittedName>
</protein>
<dbReference type="CDD" id="cd00609">
    <property type="entry name" value="AAT_like"/>
    <property type="match status" value="1"/>
</dbReference>
<dbReference type="AlphaFoldDB" id="A0A841GKM0"/>
<gene>
    <name evidence="7" type="ORF">HNR75_001222</name>
</gene>